<name>A0A2N9X861_9NEIS</name>
<feature type="compositionally biased region" description="Polar residues" evidence="1">
    <location>
        <begin position="298"/>
        <end position="317"/>
    </location>
</feature>
<feature type="compositionally biased region" description="Low complexity" evidence="1">
    <location>
        <begin position="245"/>
        <end position="265"/>
    </location>
</feature>
<feature type="domain" description="SPOR" evidence="3">
    <location>
        <begin position="319"/>
        <end position="397"/>
    </location>
</feature>
<protein>
    <recommendedName>
        <fullName evidence="3">SPOR domain-containing protein</fullName>
    </recommendedName>
</protein>
<dbReference type="InterPro" id="IPR007730">
    <property type="entry name" value="SPOR-like_dom"/>
</dbReference>
<keyword evidence="2" id="KW-0472">Membrane</keyword>
<dbReference type="SUPFAM" id="SSF110997">
    <property type="entry name" value="Sporulation related repeat"/>
    <property type="match status" value="1"/>
</dbReference>
<evidence type="ECO:0000256" key="1">
    <source>
        <dbReference type="SAM" id="MobiDB-lite"/>
    </source>
</evidence>
<evidence type="ECO:0000259" key="3">
    <source>
        <dbReference type="PROSITE" id="PS51724"/>
    </source>
</evidence>
<dbReference type="Proteomes" id="UP000230202">
    <property type="component" value="Unassembled WGS sequence"/>
</dbReference>
<dbReference type="EMBL" id="MEIL01000019">
    <property type="protein sequence ID" value="PIT40549.1"/>
    <property type="molecule type" value="Genomic_DNA"/>
</dbReference>
<reference evidence="4" key="1">
    <citation type="journal article" date="2017" name="MBio">
        <title>Type VI secretion-mediated competition in the bee gut microbiome.</title>
        <authorList>
            <person name="Steele M.I."/>
            <person name="Kwong W.K."/>
            <person name="Powell J.E."/>
            <person name="Whiteley M."/>
            <person name="Moran N.A."/>
        </authorList>
    </citation>
    <scope>NUCLEOTIDE SEQUENCE [LARGE SCALE GENOMIC DNA]</scope>
    <source>
        <strain evidence="4">WkB273</strain>
    </source>
</reference>
<feature type="compositionally biased region" description="Low complexity" evidence="1">
    <location>
        <begin position="191"/>
        <end position="218"/>
    </location>
</feature>
<evidence type="ECO:0000313" key="5">
    <source>
        <dbReference type="Proteomes" id="UP000230202"/>
    </source>
</evidence>
<gene>
    <name evidence="4" type="ORF">BHC54_02580</name>
</gene>
<keyword evidence="2" id="KW-1133">Transmembrane helix</keyword>
<organism evidence="4 5">
    <name type="scientific">Snodgrassella alvi</name>
    <dbReference type="NCBI Taxonomy" id="1196083"/>
    <lineage>
        <taxon>Bacteria</taxon>
        <taxon>Pseudomonadati</taxon>
        <taxon>Pseudomonadota</taxon>
        <taxon>Betaproteobacteria</taxon>
        <taxon>Neisseriales</taxon>
        <taxon>Neisseriaceae</taxon>
        <taxon>Snodgrassella</taxon>
    </lineage>
</organism>
<dbReference type="Gene3D" id="3.30.70.1070">
    <property type="entry name" value="Sporulation related repeat"/>
    <property type="match status" value="1"/>
</dbReference>
<dbReference type="PROSITE" id="PS51724">
    <property type="entry name" value="SPOR"/>
    <property type="match status" value="1"/>
</dbReference>
<feature type="compositionally biased region" description="Basic and acidic residues" evidence="1">
    <location>
        <begin position="151"/>
        <end position="169"/>
    </location>
</feature>
<evidence type="ECO:0000313" key="4">
    <source>
        <dbReference type="EMBL" id="PIT40549.1"/>
    </source>
</evidence>
<dbReference type="GO" id="GO:0042834">
    <property type="term" value="F:peptidoglycan binding"/>
    <property type="evidence" value="ECO:0007669"/>
    <property type="project" value="InterPro"/>
</dbReference>
<dbReference type="RefSeq" id="WP_100151681.1">
    <property type="nucleotide sequence ID" value="NZ_MEIL01000019.1"/>
</dbReference>
<dbReference type="Pfam" id="PF05036">
    <property type="entry name" value="SPOR"/>
    <property type="match status" value="1"/>
</dbReference>
<proteinExistence type="predicted"/>
<feature type="compositionally biased region" description="Polar residues" evidence="1">
    <location>
        <begin position="266"/>
        <end position="288"/>
    </location>
</feature>
<keyword evidence="2" id="KW-0812">Transmembrane</keyword>
<comment type="caution">
    <text evidence="4">The sequence shown here is derived from an EMBL/GenBank/DDBJ whole genome shotgun (WGS) entry which is preliminary data.</text>
</comment>
<keyword evidence="5" id="KW-1185">Reference proteome</keyword>
<sequence length="397" mass="41810">MNAQENYEQLKRRNRRRLVGALIMVVIAAILLLVMLSRRTPQPVPAPQLDIKAASVAKPASAAMDTQSASAVVLEPVASAPASVVTVPATEVASIPAPSAASVAPAENHVSKTAATVVPVVPQVKPVRPAPQKVEAEKATVKPVVQPAKTPTEHKSQPVEQKRLHHEEAVATPRTKPAATRPVEAAEKNPPVRVTTVPKPRTPTETVVKPASKVPAAAENRKQQTVGNTTVSSTKTVVESEKKTSTVAKTPVKNPAPVKPAATPKQNSNAASGKNSNTTGRLTPQQILENKAAAAVSRKSTTEQSRNNKAPVAATNNSKDAVERTVIQIGAYTTEAQANLVQQRLAVAGVPVSITTSQTSKGTLYRVRSRVYNSRSQAMQNLDKVHAVGLDGLVIGL</sequence>
<feature type="transmembrane region" description="Helical" evidence="2">
    <location>
        <begin position="18"/>
        <end position="36"/>
    </location>
</feature>
<dbReference type="InterPro" id="IPR036680">
    <property type="entry name" value="SPOR-like_sf"/>
</dbReference>
<dbReference type="AlphaFoldDB" id="A0A2N9X861"/>
<evidence type="ECO:0000256" key="2">
    <source>
        <dbReference type="SAM" id="Phobius"/>
    </source>
</evidence>
<accession>A0A2N9X861</accession>
<feature type="region of interest" description="Disordered" evidence="1">
    <location>
        <begin position="147"/>
        <end position="317"/>
    </location>
</feature>